<comment type="caution">
    <text evidence="4">The sequence shown here is derived from an EMBL/GenBank/DDBJ whole genome shotgun (WGS) entry which is preliminary data.</text>
</comment>
<evidence type="ECO:0000313" key="4">
    <source>
        <dbReference type="EMBL" id="KAE8688371.1"/>
    </source>
</evidence>
<protein>
    <submittedName>
        <fullName evidence="4">Tubby-like F-box protein 3</fullName>
    </submittedName>
</protein>
<dbReference type="Pfam" id="PF01167">
    <property type="entry name" value="Tub"/>
    <property type="match status" value="1"/>
</dbReference>
<name>A0A6A2Z8T0_HIBSY</name>
<sequence length="112" mass="12422">MAALLDVGKFLHATRKRRHPTCTDYIISLQAEDISKGRTKFTVFDGQPPHDGAKMAKSRSSRLANLKQVSPRVPSSNHPMAHISYELNTLGSSMTSRGPRRMQCNMNTIPAT</sequence>
<feature type="domain" description="Tubby C-terminal" evidence="3">
    <location>
        <begin position="7"/>
        <end position="111"/>
    </location>
</feature>
<dbReference type="PANTHER" id="PTHR16517:SF158">
    <property type="entry name" value="TUBBY-LIKE F-BOX PROTEIN 9"/>
    <property type="match status" value="1"/>
</dbReference>
<dbReference type="InterPro" id="IPR000007">
    <property type="entry name" value="Tubby_C"/>
</dbReference>
<evidence type="ECO:0000313" key="5">
    <source>
        <dbReference type="Proteomes" id="UP000436088"/>
    </source>
</evidence>
<dbReference type="AlphaFoldDB" id="A0A6A2Z8T0"/>
<dbReference type="EMBL" id="VEPZ02001190">
    <property type="protein sequence ID" value="KAE8688371.1"/>
    <property type="molecule type" value="Genomic_DNA"/>
</dbReference>
<proteinExistence type="inferred from homology"/>
<evidence type="ECO:0000259" key="3">
    <source>
        <dbReference type="Pfam" id="PF01167"/>
    </source>
</evidence>
<dbReference type="PANTHER" id="PTHR16517">
    <property type="entry name" value="TUBBY-RELATED"/>
    <property type="match status" value="1"/>
</dbReference>
<reference evidence="4" key="1">
    <citation type="submission" date="2019-09" db="EMBL/GenBank/DDBJ databases">
        <title>Draft genome information of white flower Hibiscus syriacus.</title>
        <authorList>
            <person name="Kim Y.-M."/>
        </authorList>
    </citation>
    <scope>NUCLEOTIDE SEQUENCE [LARGE SCALE GENOMIC DNA]</scope>
    <source>
        <strain evidence="4">YM2019G1</strain>
    </source>
</reference>
<evidence type="ECO:0000256" key="2">
    <source>
        <dbReference type="SAM" id="MobiDB-lite"/>
    </source>
</evidence>
<accession>A0A6A2Z8T0</accession>
<evidence type="ECO:0000256" key="1">
    <source>
        <dbReference type="ARBA" id="ARBA00007129"/>
    </source>
</evidence>
<feature type="region of interest" description="Disordered" evidence="2">
    <location>
        <begin position="91"/>
        <end position="112"/>
    </location>
</feature>
<dbReference type="InterPro" id="IPR025659">
    <property type="entry name" value="Tubby-like_C"/>
</dbReference>
<keyword evidence="5" id="KW-1185">Reference proteome</keyword>
<dbReference type="Gene3D" id="3.20.90.10">
    <property type="entry name" value="Tubby Protein, Chain A"/>
    <property type="match status" value="1"/>
</dbReference>
<gene>
    <name evidence="4" type="ORF">F3Y22_tig00110987pilonHSYRG00113</name>
</gene>
<comment type="similarity">
    <text evidence="1">Belongs to the TUB family.</text>
</comment>
<dbReference type="SUPFAM" id="SSF54518">
    <property type="entry name" value="Tubby C-terminal domain-like"/>
    <property type="match status" value="1"/>
</dbReference>
<organism evidence="4 5">
    <name type="scientific">Hibiscus syriacus</name>
    <name type="common">Rose of Sharon</name>
    <dbReference type="NCBI Taxonomy" id="106335"/>
    <lineage>
        <taxon>Eukaryota</taxon>
        <taxon>Viridiplantae</taxon>
        <taxon>Streptophyta</taxon>
        <taxon>Embryophyta</taxon>
        <taxon>Tracheophyta</taxon>
        <taxon>Spermatophyta</taxon>
        <taxon>Magnoliopsida</taxon>
        <taxon>eudicotyledons</taxon>
        <taxon>Gunneridae</taxon>
        <taxon>Pentapetalae</taxon>
        <taxon>rosids</taxon>
        <taxon>malvids</taxon>
        <taxon>Malvales</taxon>
        <taxon>Malvaceae</taxon>
        <taxon>Malvoideae</taxon>
        <taxon>Hibiscus</taxon>
    </lineage>
</organism>
<dbReference type="Proteomes" id="UP000436088">
    <property type="component" value="Unassembled WGS sequence"/>
</dbReference>